<name>A0A0A9BG50_ARUDO</name>
<evidence type="ECO:0000313" key="1">
    <source>
        <dbReference type="EMBL" id="JAD58282.1"/>
    </source>
</evidence>
<reference evidence="1" key="1">
    <citation type="submission" date="2014-09" db="EMBL/GenBank/DDBJ databases">
        <authorList>
            <person name="Magalhaes I.L.F."/>
            <person name="Oliveira U."/>
            <person name="Santos F.R."/>
            <person name="Vidigal T.H.D.A."/>
            <person name="Brescovit A.D."/>
            <person name="Santos A.J."/>
        </authorList>
    </citation>
    <scope>NUCLEOTIDE SEQUENCE</scope>
    <source>
        <tissue evidence="1">Shoot tissue taken approximately 20 cm above the soil surface</tissue>
    </source>
</reference>
<dbReference type="AlphaFoldDB" id="A0A0A9BG50"/>
<protein>
    <submittedName>
        <fullName evidence="1">Uncharacterized protein</fullName>
    </submittedName>
</protein>
<reference evidence="1" key="2">
    <citation type="journal article" date="2015" name="Data Brief">
        <title>Shoot transcriptome of the giant reed, Arundo donax.</title>
        <authorList>
            <person name="Barrero R.A."/>
            <person name="Guerrero F.D."/>
            <person name="Moolhuijzen P."/>
            <person name="Goolsby J.A."/>
            <person name="Tidwell J."/>
            <person name="Bellgard S.E."/>
            <person name="Bellgard M.I."/>
        </authorList>
    </citation>
    <scope>NUCLEOTIDE SEQUENCE</scope>
    <source>
        <tissue evidence="1">Shoot tissue taken approximately 20 cm above the soil surface</tissue>
    </source>
</reference>
<accession>A0A0A9BG50</accession>
<dbReference type="EMBL" id="GBRH01239613">
    <property type="protein sequence ID" value="JAD58282.1"/>
    <property type="molecule type" value="Transcribed_RNA"/>
</dbReference>
<sequence length="38" mass="4204">MTLTFGLTAAKYSSKHATLVCLMLAPLRQRLQLNGRAK</sequence>
<organism evidence="1">
    <name type="scientific">Arundo donax</name>
    <name type="common">Giant reed</name>
    <name type="synonym">Donax arundinaceus</name>
    <dbReference type="NCBI Taxonomy" id="35708"/>
    <lineage>
        <taxon>Eukaryota</taxon>
        <taxon>Viridiplantae</taxon>
        <taxon>Streptophyta</taxon>
        <taxon>Embryophyta</taxon>
        <taxon>Tracheophyta</taxon>
        <taxon>Spermatophyta</taxon>
        <taxon>Magnoliopsida</taxon>
        <taxon>Liliopsida</taxon>
        <taxon>Poales</taxon>
        <taxon>Poaceae</taxon>
        <taxon>PACMAD clade</taxon>
        <taxon>Arundinoideae</taxon>
        <taxon>Arundineae</taxon>
        <taxon>Arundo</taxon>
    </lineage>
</organism>
<proteinExistence type="predicted"/>